<dbReference type="Gene3D" id="3.40.1800.10">
    <property type="entry name" value="His-Me finger endonucleases"/>
    <property type="match status" value="1"/>
</dbReference>
<accession>A0A8B8GB02</accession>
<dbReference type="Pfam" id="PF02945">
    <property type="entry name" value="Endonuclease_7"/>
    <property type="match status" value="1"/>
</dbReference>
<dbReference type="RefSeq" id="XP_025420089.1">
    <property type="nucleotide sequence ID" value="XM_025564304.1"/>
</dbReference>
<proteinExistence type="predicted"/>
<evidence type="ECO:0000313" key="4">
    <source>
        <dbReference type="RefSeq" id="XP_025420085.1"/>
    </source>
</evidence>
<organism evidence="1 2">
    <name type="scientific">Sipha flava</name>
    <name type="common">yellow sugarcane aphid</name>
    <dbReference type="NCBI Taxonomy" id="143950"/>
    <lineage>
        <taxon>Eukaryota</taxon>
        <taxon>Metazoa</taxon>
        <taxon>Ecdysozoa</taxon>
        <taxon>Arthropoda</taxon>
        <taxon>Hexapoda</taxon>
        <taxon>Insecta</taxon>
        <taxon>Pterygota</taxon>
        <taxon>Neoptera</taxon>
        <taxon>Paraneoptera</taxon>
        <taxon>Hemiptera</taxon>
        <taxon>Sternorrhyncha</taxon>
        <taxon>Aphidomorpha</taxon>
        <taxon>Aphidoidea</taxon>
        <taxon>Aphididae</taxon>
        <taxon>Sipha</taxon>
    </lineage>
</organism>
<dbReference type="GeneID" id="112690321"/>
<dbReference type="RefSeq" id="XP_025420083.1">
    <property type="nucleotide sequence ID" value="XM_025564298.1"/>
</dbReference>
<dbReference type="InterPro" id="IPR044925">
    <property type="entry name" value="His-Me_finger_sf"/>
</dbReference>
<evidence type="ECO:0000313" key="5">
    <source>
        <dbReference type="RefSeq" id="XP_025420087.1"/>
    </source>
</evidence>
<evidence type="ECO:0000313" key="6">
    <source>
        <dbReference type="RefSeq" id="XP_025420088.1"/>
    </source>
</evidence>
<protein>
    <submittedName>
        <fullName evidence="2 3">Uncharacterized protein LOC112690321</fullName>
    </submittedName>
</protein>
<dbReference type="OrthoDB" id="6602337at2759"/>
<dbReference type="PANTHER" id="PTHR31511">
    <property type="entry name" value="PROTEIN CBG23764"/>
    <property type="match status" value="1"/>
</dbReference>
<name>A0A8B8GB02_9HEMI</name>
<dbReference type="PANTHER" id="PTHR31511:SF12">
    <property type="entry name" value="RHO TERMINATION FACTOR N-TERMINAL DOMAIN-CONTAINING PROTEIN"/>
    <property type="match status" value="1"/>
</dbReference>
<reference evidence="2 3" key="1">
    <citation type="submission" date="2025-04" db="UniProtKB">
        <authorList>
            <consortium name="RefSeq"/>
        </authorList>
    </citation>
    <scope>IDENTIFICATION</scope>
    <source>
        <tissue evidence="2 3">Whole body</tissue>
    </source>
</reference>
<dbReference type="RefSeq" id="XP_025420084.1">
    <property type="nucleotide sequence ID" value="XM_025564299.1"/>
</dbReference>
<evidence type="ECO:0000313" key="7">
    <source>
        <dbReference type="RefSeq" id="XP_025420089.1"/>
    </source>
</evidence>
<sequence>MKSDFSDLSSPTPFSEIHIFERQNKGVSVNVYGLKPSKGLKVGKDDKERKYGKGEKVGKTSVVYSIRFVENDKAEHFGLLVIEGSERMHFTYISNFSRLVRSQKTFHESKLFICKRCFTSFDERVKKKNKFCGNEALQQHMRLCGPNKPILPGMPVEGEVFRFNGWANMQRYPFVIYDDFEALLEKQAERVGASTDGIHVHHPMSYGYFVKASVDVPVELLDKYDIPQMPVVYRGSDSRKEVAKHFIASVTALATRLYGLLKATNVPILMSVDEIRVHNAKSVCDMCKLAFTESVCKVADHCYLSGRLRHTLCSPCNLKLVTPKFVPCFLNNLLKYDAHFIVTNLCYDKEPIKVIPNTKENYISFSKRVKPNFSVRFLNSCRFMASSLAELAGNLLRNPDDFDKFRETTKEFQPTDMPLVMQKDVFSYEYSVF</sequence>
<dbReference type="RefSeq" id="XP_025420088.1">
    <property type="nucleotide sequence ID" value="XM_025564303.1"/>
</dbReference>
<dbReference type="RefSeq" id="XP_025420085.1">
    <property type="nucleotide sequence ID" value="XM_025564300.1"/>
</dbReference>
<dbReference type="RefSeq" id="XP_025420087.1">
    <property type="nucleotide sequence ID" value="XM_025564302.1"/>
</dbReference>
<gene>
    <name evidence="2 3 4 5 6 7" type="primary">LOC112690321</name>
</gene>
<dbReference type="Proteomes" id="UP000694846">
    <property type="component" value="Unplaced"/>
</dbReference>
<evidence type="ECO:0000313" key="1">
    <source>
        <dbReference type="Proteomes" id="UP000694846"/>
    </source>
</evidence>
<evidence type="ECO:0000313" key="3">
    <source>
        <dbReference type="RefSeq" id="XP_025420084.1"/>
    </source>
</evidence>
<dbReference type="InterPro" id="IPR004211">
    <property type="entry name" value="Endonuclease_7"/>
</dbReference>
<dbReference type="InterPro" id="IPR038563">
    <property type="entry name" value="Endonuclease_7_sf"/>
</dbReference>
<evidence type="ECO:0000313" key="2">
    <source>
        <dbReference type="RefSeq" id="XP_025420083.1"/>
    </source>
</evidence>
<keyword evidence="1" id="KW-1185">Reference proteome</keyword>
<dbReference type="AlphaFoldDB" id="A0A8B8GB02"/>
<dbReference type="SUPFAM" id="SSF54060">
    <property type="entry name" value="His-Me finger endonucleases"/>
    <property type="match status" value="1"/>
</dbReference>